<keyword evidence="1" id="KW-0805">Transcription regulation</keyword>
<reference evidence="5 6" key="1">
    <citation type="submission" date="2021-03" db="EMBL/GenBank/DDBJ databases">
        <title>Complete genome of Parasphingorhabdus_sp.JHSY0214.</title>
        <authorList>
            <person name="Yoo J.H."/>
            <person name="Bae J.W."/>
        </authorList>
    </citation>
    <scope>NUCLEOTIDE SEQUENCE [LARGE SCALE GENOMIC DNA]</scope>
    <source>
        <strain evidence="5 6">JHSY0214</strain>
    </source>
</reference>
<keyword evidence="6" id="KW-1185">Reference proteome</keyword>
<sequence>MAQNLNTDLIDLLDSARSFSTNDQIQALLNRVTISSPDDIHDAAISLYEITTELQLRVAVTADISSTEAMVDAEGNSLNGEVFGWLADGERWWEDKNLALSSPLPRACRYEAEPFWVNKDGFKGNWRNEYLEEIDLHEFQQRSLVPAAIVVPVHQPFAQIGVVTFTPIDKSIEDLSDLFIQYGELLAIMARRFVCGYTVAMRSARRLIPSDCDLTKREVECLSWAAIGKTDREIAMILELSPATVRYHMIRAGERLNSVNRGQAIFKAGQLGYLGASA</sequence>
<dbReference type="InterPro" id="IPR016032">
    <property type="entry name" value="Sig_transdc_resp-reg_C-effctor"/>
</dbReference>
<dbReference type="SUPFAM" id="SSF46894">
    <property type="entry name" value="C-terminal effector domain of the bipartite response regulators"/>
    <property type="match status" value="1"/>
</dbReference>
<evidence type="ECO:0000313" key="5">
    <source>
        <dbReference type="EMBL" id="QTD57759.1"/>
    </source>
</evidence>
<evidence type="ECO:0000259" key="4">
    <source>
        <dbReference type="PROSITE" id="PS50043"/>
    </source>
</evidence>
<evidence type="ECO:0000256" key="2">
    <source>
        <dbReference type="ARBA" id="ARBA00023125"/>
    </source>
</evidence>
<dbReference type="Proteomes" id="UP000663923">
    <property type="component" value="Chromosome"/>
</dbReference>
<name>A0ABX7T833_9SPHN</name>
<dbReference type="PANTHER" id="PTHR44688:SF16">
    <property type="entry name" value="DNA-BINDING TRANSCRIPTIONAL ACTIVATOR DEVR_DOSR"/>
    <property type="match status" value="1"/>
</dbReference>
<dbReference type="Pfam" id="PF00196">
    <property type="entry name" value="GerE"/>
    <property type="match status" value="1"/>
</dbReference>
<dbReference type="PROSITE" id="PS50043">
    <property type="entry name" value="HTH_LUXR_2"/>
    <property type="match status" value="1"/>
</dbReference>
<dbReference type="InterPro" id="IPR000792">
    <property type="entry name" value="Tscrpt_reg_LuxR_C"/>
</dbReference>
<dbReference type="EMBL" id="CP071794">
    <property type="protein sequence ID" value="QTD57759.1"/>
    <property type="molecule type" value="Genomic_DNA"/>
</dbReference>
<proteinExistence type="predicted"/>
<dbReference type="PANTHER" id="PTHR44688">
    <property type="entry name" value="DNA-BINDING TRANSCRIPTIONAL ACTIVATOR DEVR_DOSR"/>
    <property type="match status" value="1"/>
</dbReference>
<evidence type="ECO:0000256" key="1">
    <source>
        <dbReference type="ARBA" id="ARBA00023015"/>
    </source>
</evidence>
<dbReference type="InterPro" id="IPR036388">
    <property type="entry name" value="WH-like_DNA-bd_sf"/>
</dbReference>
<dbReference type="CDD" id="cd06170">
    <property type="entry name" value="LuxR_C_like"/>
    <property type="match status" value="1"/>
</dbReference>
<dbReference type="PRINTS" id="PR00038">
    <property type="entry name" value="HTHLUXR"/>
</dbReference>
<feature type="domain" description="HTH luxR-type" evidence="4">
    <location>
        <begin position="207"/>
        <end position="272"/>
    </location>
</feature>
<gene>
    <name evidence="5" type="ORF">J4G78_07005</name>
</gene>
<keyword evidence="2" id="KW-0238">DNA-binding</keyword>
<evidence type="ECO:0000313" key="6">
    <source>
        <dbReference type="Proteomes" id="UP000663923"/>
    </source>
</evidence>
<organism evidence="5 6">
    <name type="scientific">Parasphingorhabdus cellanae</name>
    <dbReference type="NCBI Taxonomy" id="2806553"/>
    <lineage>
        <taxon>Bacteria</taxon>
        <taxon>Pseudomonadati</taxon>
        <taxon>Pseudomonadota</taxon>
        <taxon>Alphaproteobacteria</taxon>
        <taxon>Sphingomonadales</taxon>
        <taxon>Sphingomonadaceae</taxon>
        <taxon>Parasphingorhabdus</taxon>
    </lineage>
</organism>
<dbReference type="Gene3D" id="1.10.10.10">
    <property type="entry name" value="Winged helix-like DNA-binding domain superfamily/Winged helix DNA-binding domain"/>
    <property type="match status" value="1"/>
</dbReference>
<keyword evidence="3" id="KW-0804">Transcription</keyword>
<dbReference type="SMART" id="SM00421">
    <property type="entry name" value="HTH_LUXR"/>
    <property type="match status" value="1"/>
</dbReference>
<protein>
    <submittedName>
        <fullName evidence="5">Helix-turn-helix transcriptional regulator</fullName>
    </submittedName>
</protein>
<evidence type="ECO:0000256" key="3">
    <source>
        <dbReference type="ARBA" id="ARBA00023163"/>
    </source>
</evidence>
<accession>A0ABX7T833</accession>